<dbReference type="InterPro" id="IPR041031">
    <property type="entry name" value="RNF31_C"/>
</dbReference>
<accession>A0A9D4DYA3</accession>
<gene>
    <name evidence="3" type="ORF">DPMN_170675</name>
</gene>
<proteinExistence type="predicted"/>
<feature type="domain" description="RNF31 C-terminal" evidence="2">
    <location>
        <begin position="1"/>
        <end position="31"/>
    </location>
</feature>
<sequence>MEQKESGVQKKDEACGNETSPGMAGLCRSDWQPMFQLKMLTRLLSLLKPI</sequence>
<dbReference type="Proteomes" id="UP000828390">
    <property type="component" value="Unassembled WGS sequence"/>
</dbReference>
<evidence type="ECO:0000256" key="1">
    <source>
        <dbReference type="SAM" id="MobiDB-lite"/>
    </source>
</evidence>
<feature type="region of interest" description="Disordered" evidence="1">
    <location>
        <begin position="1"/>
        <end position="23"/>
    </location>
</feature>
<comment type="caution">
    <text evidence="3">The sequence shown here is derived from an EMBL/GenBank/DDBJ whole genome shotgun (WGS) entry which is preliminary data.</text>
</comment>
<dbReference type="AlphaFoldDB" id="A0A9D4DYA3"/>
<reference evidence="3" key="2">
    <citation type="submission" date="2020-11" db="EMBL/GenBank/DDBJ databases">
        <authorList>
            <person name="McCartney M.A."/>
            <person name="Auch B."/>
            <person name="Kono T."/>
            <person name="Mallez S."/>
            <person name="Becker A."/>
            <person name="Gohl D.M."/>
            <person name="Silverstein K.A.T."/>
            <person name="Koren S."/>
            <person name="Bechman K.B."/>
            <person name="Herman A."/>
            <person name="Abrahante J.E."/>
            <person name="Garbe J."/>
        </authorList>
    </citation>
    <scope>NUCLEOTIDE SEQUENCE</scope>
    <source>
        <strain evidence="3">Duluth1</strain>
        <tissue evidence="3">Whole animal</tissue>
    </source>
</reference>
<protein>
    <recommendedName>
        <fullName evidence="2">RNF31 C-terminal domain-containing protein</fullName>
    </recommendedName>
</protein>
<evidence type="ECO:0000259" key="2">
    <source>
        <dbReference type="Pfam" id="PF18091"/>
    </source>
</evidence>
<evidence type="ECO:0000313" key="3">
    <source>
        <dbReference type="EMBL" id="KAH3769408.1"/>
    </source>
</evidence>
<dbReference type="Pfam" id="PF18091">
    <property type="entry name" value="E3_UbLigase_RBR"/>
    <property type="match status" value="1"/>
</dbReference>
<name>A0A9D4DYA3_DREPO</name>
<evidence type="ECO:0000313" key="4">
    <source>
        <dbReference type="Proteomes" id="UP000828390"/>
    </source>
</evidence>
<organism evidence="3 4">
    <name type="scientific">Dreissena polymorpha</name>
    <name type="common">Zebra mussel</name>
    <name type="synonym">Mytilus polymorpha</name>
    <dbReference type="NCBI Taxonomy" id="45954"/>
    <lineage>
        <taxon>Eukaryota</taxon>
        <taxon>Metazoa</taxon>
        <taxon>Spiralia</taxon>
        <taxon>Lophotrochozoa</taxon>
        <taxon>Mollusca</taxon>
        <taxon>Bivalvia</taxon>
        <taxon>Autobranchia</taxon>
        <taxon>Heteroconchia</taxon>
        <taxon>Euheterodonta</taxon>
        <taxon>Imparidentia</taxon>
        <taxon>Neoheterodontei</taxon>
        <taxon>Myida</taxon>
        <taxon>Dreissenoidea</taxon>
        <taxon>Dreissenidae</taxon>
        <taxon>Dreissena</taxon>
    </lineage>
</organism>
<feature type="compositionally biased region" description="Basic and acidic residues" evidence="1">
    <location>
        <begin position="1"/>
        <end position="14"/>
    </location>
</feature>
<keyword evidence="4" id="KW-1185">Reference proteome</keyword>
<reference evidence="3" key="1">
    <citation type="journal article" date="2019" name="bioRxiv">
        <title>The Genome of the Zebra Mussel, Dreissena polymorpha: A Resource for Invasive Species Research.</title>
        <authorList>
            <person name="McCartney M.A."/>
            <person name="Auch B."/>
            <person name="Kono T."/>
            <person name="Mallez S."/>
            <person name="Zhang Y."/>
            <person name="Obille A."/>
            <person name="Becker A."/>
            <person name="Abrahante J.E."/>
            <person name="Garbe J."/>
            <person name="Badalamenti J.P."/>
            <person name="Herman A."/>
            <person name="Mangelson H."/>
            <person name="Liachko I."/>
            <person name="Sullivan S."/>
            <person name="Sone E.D."/>
            <person name="Koren S."/>
            <person name="Silverstein K.A.T."/>
            <person name="Beckman K.B."/>
            <person name="Gohl D.M."/>
        </authorList>
    </citation>
    <scope>NUCLEOTIDE SEQUENCE</scope>
    <source>
        <strain evidence="3">Duluth1</strain>
        <tissue evidence="3">Whole animal</tissue>
    </source>
</reference>
<dbReference type="EMBL" id="JAIWYP010000009">
    <property type="protein sequence ID" value="KAH3769408.1"/>
    <property type="molecule type" value="Genomic_DNA"/>
</dbReference>